<dbReference type="InterPro" id="IPR050722">
    <property type="entry name" value="Pyruvate:ferred/Flavod_OxRd"/>
</dbReference>
<reference evidence="4" key="1">
    <citation type="journal article" date="2015" name="Nature">
        <title>Complex archaea that bridge the gap between prokaryotes and eukaryotes.</title>
        <authorList>
            <person name="Spang A."/>
            <person name="Saw J.H."/>
            <person name="Jorgensen S.L."/>
            <person name="Zaremba-Niedzwiedzka K."/>
            <person name="Martijn J."/>
            <person name="Lind A.E."/>
            <person name="van Eijk R."/>
            <person name="Schleper C."/>
            <person name="Guy L."/>
            <person name="Ettema T.J."/>
        </authorList>
    </citation>
    <scope>NUCLEOTIDE SEQUENCE</scope>
</reference>
<keyword evidence="1" id="KW-0560">Oxidoreductase</keyword>
<evidence type="ECO:0000313" key="4">
    <source>
        <dbReference type="EMBL" id="KKN53517.1"/>
    </source>
</evidence>
<protein>
    <recommendedName>
        <fullName evidence="5">Pyruvate flavodoxin/ferredoxin oxidoreductase pyrimidine binding domain-containing protein</fullName>
    </recommendedName>
</protein>
<dbReference type="GO" id="GO:0016491">
    <property type="term" value="F:oxidoreductase activity"/>
    <property type="evidence" value="ECO:0007669"/>
    <property type="project" value="UniProtKB-KW"/>
</dbReference>
<evidence type="ECO:0008006" key="5">
    <source>
        <dbReference type="Google" id="ProtNLM"/>
    </source>
</evidence>
<feature type="domain" description="Pyruvate:ferredoxin oxidoreductase core" evidence="3">
    <location>
        <begin position="281"/>
        <end position="385"/>
    </location>
</feature>
<dbReference type="InterPro" id="IPR002880">
    <property type="entry name" value="Pyrv_Fd/Flavodoxin_OxRdtase_N"/>
</dbReference>
<dbReference type="SUPFAM" id="SSF52922">
    <property type="entry name" value="TK C-terminal domain-like"/>
    <property type="match status" value="1"/>
</dbReference>
<proteinExistence type="predicted"/>
<dbReference type="InterPro" id="IPR009014">
    <property type="entry name" value="Transketo_C/PFOR_II"/>
</dbReference>
<evidence type="ECO:0000256" key="1">
    <source>
        <dbReference type="ARBA" id="ARBA00023002"/>
    </source>
</evidence>
<dbReference type="CDD" id="cd07034">
    <property type="entry name" value="TPP_PYR_PFOR_IOR-alpha_like"/>
    <property type="match status" value="1"/>
</dbReference>
<dbReference type="EMBL" id="LAZR01000967">
    <property type="protein sequence ID" value="KKN53517.1"/>
    <property type="molecule type" value="Genomic_DNA"/>
</dbReference>
<dbReference type="Gene3D" id="3.40.50.970">
    <property type="match status" value="1"/>
</dbReference>
<dbReference type="Gene3D" id="3.40.50.920">
    <property type="match status" value="1"/>
</dbReference>
<dbReference type="PANTHER" id="PTHR32154:SF0">
    <property type="entry name" value="PYRUVATE-FLAVODOXIN OXIDOREDUCTASE-RELATED"/>
    <property type="match status" value="1"/>
</dbReference>
<dbReference type="InterPro" id="IPR029061">
    <property type="entry name" value="THDP-binding"/>
</dbReference>
<sequence length="419" mass="46437">MIKPELEDFIQAKETKIIKGNVSAAYAAKSSRVQVISAYPITPQTTVVEKLSEFVDGGEMPGTQYIKMESEHSVMAAVIGASIAGTRTFTATAGQGIFYMHEMLHWAAGTRLPIVVAIASRGVAPPWNIWADFTDVCSQRDTGWMTSFCATHQEIYDEILMSYKVCEDHDILLPKFVAYGGFILSHTSKPIIIEDQDAVDAFLPALPDEKGWPHIFIDPQRPMMHGNLIMPSGFYSEFRMKIQEAMMLAKEKIKTVASDFERVFGRRYGNGLIQEYKMDDADVGVLAYGDLALQMEDAVDAVREEGYKVGLVKLRYFRPFPVEEVITTAKKVKVLGVIDRATAFGSNTGGPISSEVLSALYGIPGTAKILPMMNGIGGREVTLEQQKEQLKILIKLHETGEVPDDLLSGTFWYGKLEVE</sequence>
<feature type="domain" description="Pyruvate flavodoxin/ferredoxin oxidoreductase pyrimidine binding" evidence="2">
    <location>
        <begin position="27"/>
        <end position="256"/>
    </location>
</feature>
<dbReference type="GO" id="GO:0006979">
    <property type="term" value="P:response to oxidative stress"/>
    <property type="evidence" value="ECO:0007669"/>
    <property type="project" value="TreeGrafter"/>
</dbReference>
<dbReference type="AlphaFoldDB" id="A0A0F9RUE3"/>
<evidence type="ECO:0000259" key="3">
    <source>
        <dbReference type="Pfam" id="PF17147"/>
    </source>
</evidence>
<evidence type="ECO:0000259" key="2">
    <source>
        <dbReference type="Pfam" id="PF01855"/>
    </source>
</evidence>
<accession>A0A0F9RUE3</accession>
<name>A0A0F9RUE3_9ZZZZ</name>
<comment type="caution">
    <text evidence="4">The sequence shown here is derived from an EMBL/GenBank/DDBJ whole genome shotgun (WGS) entry which is preliminary data.</text>
</comment>
<gene>
    <name evidence="4" type="ORF">LCGC14_0601560</name>
</gene>
<dbReference type="Pfam" id="PF17147">
    <property type="entry name" value="PFOR_II"/>
    <property type="match status" value="1"/>
</dbReference>
<dbReference type="SUPFAM" id="SSF52518">
    <property type="entry name" value="Thiamin diphosphate-binding fold (THDP-binding)"/>
    <property type="match status" value="1"/>
</dbReference>
<dbReference type="Pfam" id="PF01855">
    <property type="entry name" value="POR_N"/>
    <property type="match status" value="1"/>
</dbReference>
<dbReference type="InterPro" id="IPR033412">
    <property type="entry name" value="PFOR_II"/>
</dbReference>
<dbReference type="PANTHER" id="PTHR32154">
    <property type="entry name" value="PYRUVATE-FLAVODOXIN OXIDOREDUCTASE-RELATED"/>
    <property type="match status" value="1"/>
</dbReference>
<organism evidence="4">
    <name type="scientific">marine sediment metagenome</name>
    <dbReference type="NCBI Taxonomy" id="412755"/>
    <lineage>
        <taxon>unclassified sequences</taxon>
        <taxon>metagenomes</taxon>
        <taxon>ecological metagenomes</taxon>
    </lineage>
</organism>
<dbReference type="FunFam" id="3.40.50.970:FF:000012">
    <property type="entry name" value="Pyruvate:ferredoxin (Flavodoxin) oxidoreductase"/>
    <property type="match status" value="1"/>
</dbReference>